<accession>W3X6C6</accession>
<dbReference type="Pfam" id="PF04082">
    <property type="entry name" value="Fungal_trans"/>
    <property type="match status" value="1"/>
</dbReference>
<dbReference type="InterPro" id="IPR007219">
    <property type="entry name" value="XnlR_reg_dom"/>
</dbReference>
<evidence type="ECO:0000256" key="3">
    <source>
        <dbReference type="ARBA" id="ARBA00023125"/>
    </source>
</evidence>
<comment type="subcellular location">
    <subcellularLocation>
        <location evidence="1">Nucleus</location>
    </subcellularLocation>
</comment>
<evidence type="ECO:0000256" key="4">
    <source>
        <dbReference type="ARBA" id="ARBA00023242"/>
    </source>
</evidence>
<dbReference type="GO" id="GO:0000981">
    <property type="term" value="F:DNA-binding transcription factor activity, RNA polymerase II-specific"/>
    <property type="evidence" value="ECO:0007669"/>
    <property type="project" value="InterPro"/>
</dbReference>
<dbReference type="GO" id="GO:0005634">
    <property type="term" value="C:nucleus"/>
    <property type="evidence" value="ECO:0007669"/>
    <property type="project" value="UniProtKB-SubCell"/>
</dbReference>
<dbReference type="OrthoDB" id="10261408at2759"/>
<evidence type="ECO:0000256" key="6">
    <source>
        <dbReference type="SAM" id="MobiDB-lite"/>
    </source>
</evidence>
<dbReference type="Gene3D" id="4.10.240.10">
    <property type="entry name" value="Zn(2)-C6 fungal-type DNA-binding domain"/>
    <property type="match status" value="1"/>
</dbReference>
<feature type="compositionally biased region" description="Polar residues" evidence="6">
    <location>
        <begin position="121"/>
        <end position="133"/>
    </location>
</feature>
<proteinExistence type="predicted"/>
<feature type="domain" description="Zn(2)-C6 fungal-type" evidence="7">
    <location>
        <begin position="28"/>
        <end position="61"/>
    </location>
</feature>
<dbReference type="HOGENOM" id="CLU_008511_1_0_1"/>
<dbReference type="eggNOG" id="ENOG502RVYG">
    <property type="taxonomic scope" value="Eukaryota"/>
</dbReference>
<dbReference type="InParanoid" id="W3X6C6"/>
<dbReference type="InterPro" id="IPR036864">
    <property type="entry name" value="Zn2-C6_fun-type_DNA-bd_sf"/>
</dbReference>
<dbReference type="GO" id="GO:0008270">
    <property type="term" value="F:zinc ion binding"/>
    <property type="evidence" value="ECO:0007669"/>
    <property type="project" value="InterPro"/>
</dbReference>
<keyword evidence="5" id="KW-0175">Coiled coil</keyword>
<dbReference type="RefSeq" id="XP_007835017.1">
    <property type="nucleotide sequence ID" value="XM_007836826.1"/>
</dbReference>
<reference evidence="9" key="1">
    <citation type="journal article" date="2015" name="BMC Genomics">
        <title>Genomic and transcriptomic analysis of the endophytic fungus Pestalotiopsis fici reveals its lifestyle and high potential for synthesis of natural products.</title>
        <authorList>
            <person name="Wang X."/>
            <person name="Zhang X."/>
            <person name="Liu L."/>
            <person name="Xiang M."/>
            <person name="Wang W."/>
            <person name="Sun X."/>
            <person name="Che Y."/>
            <person name="Guo L."/>
            <person name="Liu G."/>
            <person name="Guo L."/>
            <person name="Wang C."/>
            <person name="Yin W.B."/>
            <person name="Stadler M."/>
            <person name="Zhang X."/>
            <person name="Liu X."/>
        </authorList>
    </citation>
    <scope>NUCLEOTIDE SEQUENCE [LARGE SCALE GENOMIC DNA]</scope>
    <source>
        <strain evidence="9">W106-1 / CGMCC3.15140</strain>
    </source>
</reference>
<gene>
    <name evidence="8" type="ORF">PFICI_08245</name>
</gene>
<name>W3X6C6_PESFW</name>
<dbReference type="Pfam" id="PF00172">
    <property type="entry name" value="Zn_clus"/>
    <property type="match status" value="1"/>
</dbReference>
<dbReference type="KEGG" id="pfy:PFICI_08245"/>
<dbReference type="CDD" id="cd12148">
    <property type="entry name" value="fungal_TF_MHR"/>
    <property type="match status" value="1"/>
</dbReference>
<evidence type="ECO:0000256" key="5">
    <source>
        <dbReference type="SAM" id="Coils"/>
    </source>
</evidence>
<dbReference type="SMART" id="SM00906">
    <property type="entry name" value="Fungal_trans"/>
    <property type="match status" value="1"/>
</dbReference>
<dbReference type="AlphaFoldDB" id="W3X6C6"/>
<protein>
    <recommendedName>
        <fullName evidence="7">Zn(2)-C6 fungal-type domain-containing protein</fullName>
    </recommendedName>
</protein>
<dbReference type="STRING" id="1229662.W3X6C6"/>
<organism evidence="8 9">
    <name type="scientific">Pestalotiopsis fici (strain W106-1 / CGMCC3.15140)</name>
    <dbReference type="NCBI Taxonomy" id="1229662"/>
    <lineage>
        <taxon>Eukaryota</taxon>
        <taxon>Fungi</taxon>
        <taxon>Dikarya</taxon>
        <taxon>Ascomycota</taxon>
        <taxon>Pezizomycotina</taxon>
        <taxon>Sordariomycetes</taxon>
        <taxon>Xylariomycetidae</taxon>
        <taxon>Amphisphaeriales</taxon>
        <taxon>Sporocadaceae</taxon>
        <taxon>Pestalotiopsis</taxon>
    </lineage>
</organism>
<keyword evidence="2" id="KW-0479">Metal-binding</keyword>
<feature type="region of interest" description="Disordered" evidence="6">
    <location>
        <begin position="112"/>
        <end position="211"/>
    </location>
</feature>
<evidence type="ECO:0000313" key="9">
    <source>
        <dbReference type="Proteomes" id="UP000030651"/>
    </source>
</evidence>
<evidence type="ECO:0000256" key="1">
    <source>
        <dbReference type="ARBA" id="ARBA00004123"/>
    </source>
</evidence>
<dbReference type="GO" id="GO:0006351">
    <property type="term" value="P:DNA-templated transcription"/>
    <property type="evidence" value="ECO:0007669"/>
    <property type="project" value="InterPro"/>
</dbReference>
<dbReference type="SUPFAM" id="SSF57701">
    <property type="entry name" value="Zn2/Cys6 DNA-binding domain"/>
    <property type="match status" value="1"/>
</dbReference>
<keyword evidence="3" id="KW-0238">DNA-binding</keyword>
<dbReference type="PANTHER" id="PTHR46910">
    <property type="entry name" value="TRANSCRIPTION FACTOR PDR1"/>
    <property type="match status" value="1"/>
</dbReference>
<dbReference type="GeneID" id="19273258"/>
<dbReference type="SMART" id="SM00066">
    <property type="entry name" value="GAL4"/>
    <property type="match status" value="1"/>
</dbReference>
<dbReference type="PANTHER" id="PTHR46910:SF3">
    <property type="entry name" value="HALOTOLERANCE PROTEIN 9-RELATED"/>
    <property type="match status" value="1"/>
</dbReference>
<dbReference type="EMBL" id="KI912113">
    <property type="protein sequence ID" value="ETS80716.1"/>
    <property type="molecule type" value="Genomic_DNA"/>
</dbReference>
<dbReference type="InterPro" id="IPR050987">
    <property type="entry name" value="AtrR-like"/>
</dbReference>
<evidence type="ECO:0000256" key="2">
    <source>
        <dbReference type="ARBA" id="ARBA00022723"/>
    </source>
</evidence>
<dbReference type="Proteomes" id="UP000030651">
    <property type="component" value="Unassembled WGS sequence"/>
</dbReference>
<feature type="coiled-coil region" evidence="5">
    <location>
        <begin position="70"/>
        <end position="97"/>
    </location>
</feature>
<evidence type="ECO:0000259" key="7">
    <source>
        <dbReference type="PROSITE" id="PS50048"/>
    </source>
</evidence>
<evidence type="ECO:0000313" key="8">
    <source>
        <dbReference type="EMBL" id="ETS80716.1"/>
    </source>
</evidence>
<feature type="compositionally biased region" description="Basic and acidic residues" evidence="6">
    <location>
        <begin position="277"/>
        <end position="290"/>
    </location>
</feature>
<sequence>MEDNRESSHDSVEILEQQPAKRRRIALACGSCRDRKTRCDGQKPVCGPCTKRGNADSECAYAVLAGSAKRQSEQEYISCLQQEIRDLRQALTSRQNRESAPLVPQIRTTAFSVSPGRAPAPTSTLPQSLQSAHQYDPRRIPAPQDGSTYPDPSSILPYSVQGDASPLPVLSNPQSSTHPVADVNPRSDVGSKRQTTSSRHGVSPRVESAAQNTEMTPVNAMGAATSIWSSSSRNREFFGQSSIVSLLEQVAHPVLQASSYAAESTSARSDIPAPRRGLGDRANEPTLRFDGREGSLSGLLGAQYSLPPRDVADELFNNYYANVHIFYPWTHPARVRKTYESIWALQDNQPQEPAESFEVGLGSPCPQRIFFLALNAMFALGLQFSRFDAAEKEDASKMFYRRMEELVNMELVGGNSLAHVQAFLLVGQYLLCTQYPSRCWNVSGLACRMAMGLGLQTKTYPEGLLPIEVEIRRRVWYGCAQMDMFISMMLGRKPSTSMNLEVPLPTPVDDEVLERVGSPNSHTKDDPSINAFMVENIRLTRILGNILDVLYETTPKDPNRHLPLRLQGSDLNCEDFNAIASLDGQLNRFTKELPAFLQQNEFEPMQSRDRRLVRQTEVLHARYVVFPNTRHR</sequence>
<dbReference type="PROSITE" id="PS50048">
    <property type="entry name" value="ZN2_CY6_FUNGAL_2"/>
    <property type="match status" value="1"/>
</dbReference>
<dbReference type="OMA" id="VHIFYPW"/>
<keyword evidence="4" id="KW-0539">Nucleus</keyword>
<dbReference type="InterPro" id="IPR001138">
    <property type="entry name" value="Zn2Cys6_DnaBD"/>
</dbReference>
<feature type="region of interest" description="Disordered" evidence="6">
    <location>
        <begin position="261"/>
        <end position="290"/>
    </location>
</feature>
<dbReference type="GO" id="GO:0003677">
    <property type="term" value="F:DNA binding"/>
    <property type="evidence" value="ECO:0007669"/>
    <property type="project" value="UniProtKB-KW"/>
</dbReference>
<keyword evidence="9" id="KW-1185">Reference proteome</keyword>
<dbReference type="CDD" id="cd00067">
    <property type="entry name" value="GAL4"/>
    <property type="match status" value="1"/>
</dbReference>